<proteinExistence type="predicted"/>
<evidence type="ECO:0000313" key="2">
    <source>
        <dbReference type="Proteomes" id="UP000828390"/>
    </source>
</evidence>
<name>A0A9D4H4Y9_DREPO</name>
<comment type="caution">
    <text evidence="1">The sequence shown here is derived from an EMBL/GenBank/DDBJ whole genome shotgun (WGS) entry which is preliminary data.</text>
</comment>
<reference evidence="1" key="2">
    <citation type="submission" date="2020-11" db="EMBL/GenBank/DDBJ databases">
        <authorList>
            <person name="McCartney M.A."/>
            <person name="Auch B."/>
            <person name="Kono T."/>
            <person name="Mallez S."/>
            <person name="Becker A."/>
            <person name="Gohl D.M."/>
            <person name="Silverstein K.A.T."/>
            <person name="Koren S."/>
            <person name="Bechman K.B."/>
            <person name="Herman A."/>
            <person name="Abrahante J.E."/>
            <person name="Garbe J."/>
        </authorList>
    </citation>
    <scope>NUCLEOTIDE SEQUENCE</scope>
    <source>
        <strain evidence="1">Duluth1</strain>
        <tissue evidence="1">Whole animal</tissue>
    </source>
</reference>
<evidence type="ECO:0000313" key="1">
    <source>
        <dbReference type="EMBL" id="KAH3829599.1"/>
    </source>
</evidence>
<dbReference type="EMBL" id="JAIWYP010000004">
    <property type="protein sequence ID" value="KAH3829599.1"/>
    <property type="molecule type" value="Genomic_DNA"/>
</dbReference>
<keyword evidence="2" id="KW-1185">Reference proteome</keyword>
<gene>
    <name evidence="1" type="ORF">DPMN_102825</name>
</gene>
<organism evidence="1 2">
    <name type="scientific">Dreissena polymorpha</name>
    <name type="common">Zebra mussel</name>
    <name type="synonym">Mytilus polymorpha</name>
    <dbReference type="NCBI Taxonomy" id="45954"/>
    <lineage>
        <taxon>Eukaryota</taxon>
        <taxon>Metazoa</taxon>
        <taxon>Spiralia</taxon>
        <taxon>Lophotrochozoa</taxon>
        <taxon>Mollusca</taxon>
        <taxon>Bivalvia</taxon>
        <taxon>Autobranchia</taxon>
        <taxon>Heteroconchia</taxon>
        <taxon>Euheterodonta</taxon>
        <taxon>Imparidentia</taxon>
        <taxon>Neoheterodontei</taxon>
        <taxon>Myida</taxon>
        <taxon>Dreissenoidea</taxon>
        <taxon>Dreissenidae</taxon>
        <taxon>Dreissena</taxon>
    </lineage>
</organism>
<accession>A0A9D4H4Y9</accession>
<reference evidence="1" key="1">
    <citation type="journal article" date="2019" name="bioRxiv">
        <title>The Genome of the Zebra Mussel, Dreissena polymorpha: A Resource for Invasive Species Research.</title>
        <authorList>
            <person name="McCartney M.A."/>
            <person name="Auch B."/>
            <person name="Kono T."/>
            <person name="Mallez S."/>
            <person name="Zhang Y."/>
            <person name="Obille A."/>
            <person name="Becker A."/>
            <person name="Abrahante J.E."/>
            <person name="Garbe J."/>
            <person name="Badalamenti J.P."/>
            <person name="Herman A."/>
            <person name="Mangelson H."/>
            <person name="Liachko I."/>
            <person name="Sullivan S."/>
            <person name="Sone E.D."/>
            <person name="Koren S."/>
            <person name="Silverstein K.A.T."/>
            <person name="Beckman K.B."/>
            <person name="Gohl D.M."/>
        </authorList>
    </citation>
    <scope>NUCLEOTIDE SEQUENCE</scope>
    <source>
        <strain evidence="1">Duluth1</strain>
        <tissue evidence="1">Whole animal</tissue>
    </source>
</reference>
<dbReference type="AlphaFoldDB" id="A0A9D4H4Y9"/>
<dbReference type="Proteomes" id="UP000828390">
    <property type="component" value="Unassembled WGS sequence"/>
</dbReference>
<protein>
    <submittedName>
        <fullName evidence="1">Uncharacterized protein</fullName>
    </submittedName>
</protein>
<sequence length="64" mass="7350">MIDHFTVIDNLELCKNYEPIPDLLECSGYCSSHSSYNNLMRQLQMLPDDCHGEHERGTLVIRGP</sequence>